<dbReference type="EMBL" id="BMRP01000008">
    <property type="protein sequence ID" value="GGU61070.1"/>
    <property type="molecule type" value="Genomic_DNA"/>
</dbReference>
<dbReference type="InterPro" id="IPR034660">
    <property type="entry name" value="DinB/YfiT-like"/>
</dbReference>
<feature type="domain" description="Mycothiol-dependent maleylpyruvate isomerase metal-binding" evidence="2">
    <location>
        <begin position="20"/>
        <end position="156"/>
    </location>
</feature>
<feature type="region of interest" description="Disordered" evidence="1">
    <location>
        <begin position="239"/>
        <end position="269"/>
    </location>
</feature>
<evidence type="ECO:0000259" key="2">
    <source>
        <dbReference type="Pfam" id="PF11716"/>
    </source>
</evidence>
<reference evidence="4" key="1">
    <citation type="journal article" date="2019" name="Int. J. Syst. Evol. Microbiol.">
        <title>The Global Catalogue of Microorganisms (GCM) 10K type strain sequencing project: providing services to taxonomists for standard genome sequencing and annotation.</title>
        <authorList>
            <consortium name="The Broad Institute Genomics Platform"/>
            <consortium name="The Broad Institute Genome Sequencing Center for Infectious Disease"/>
            <person name="Wu L."/>
            <person name="Ma J."/>
        </authorList>
    </citation>
    <scope>NUCLEOTIDE SEQUENCE [LARGE SCALE GENOMIC DNA]</scope>
    <source>
        <strain evidence="4">JCM 3399</strain>
    </source>
</reference>
<comment type="caution">
    <text evidence="3">The sequence shown here is derived from an EMBL/GenBank/DDBJ whole genome shotgun (WGS) entry which is preliminary data.</text>
</comment>
<dbReference type="InterPro" id="IPR017517">
    <property type="entry name" value="Maleyloyr_isom"/>
</dbReference>
<organism evidence="3 4">
    <name type="scientific">Streptomyces albospinus</name>
    <dbReference type="NCBI Taxonomy" id="285515"/>
    <lineage>
        <taxon>Bacteria</taxon>
        <taxon>Bacillati</taxon>
        <taxon>Actinomycetota</taxon>
        <taxon>Actinomycetes</taxon>
        <taxon>Kitasatosporales</taxon>
        <taxon>Streptomycetaceae</taxon>
        <taxon>Streptomyces</taxon>
    </lineage>
</organism>
<evidence type="ECO:0000256" key="1">
    <source>
        <dbReference type="SAM" id="MobiDB-lite"/>
    </source>
</evidence>
<accession>A0ABQ2V0P7</accession>
<dbReference type="SUPFAM" id="SSF109854">
    <property type="entry name" value="DinB/YfiT-like putative metalloenzymes"/>
    <property type="match status" value="1"/>
</dbReference>
<name>A0ABQ2V0P7_9ACTN</name>
<protein>
    <recommendedName>
        <fullName evidence="2">Mycothiol-dependent maleylpyruvate isomerase metal-binding domain-containing protein</fullName>
    </recommendedName>
</protein>
<dbReference type="Proteomes" id="UP000654471">
    <property type="component" value="Unassembled WGS sequence"/>
</dbReference>
<proteinExistence type="predicted"/>
<gene>
    <name evidence="3" type="ORF">GCM10010211_27440</name>
</gene>
<dbReference type="RefSeq" id="WP_189299771.1">
    <property type="nucleotide sequence ID" value="NZ_BMRP01000008.1"/>
</dbReference>
<keyword evidence="4" id="KW-1185">Reference proteome</keyword>
<sequence length="269" mass="28102">MPTDPQSHPTAIGALIDEVDRSHTRLAATLATLTDADLRAPAALPGWTRGHVLAHLARSADAYGWLLTVARTGVEPSPRAGAAALARAVADGAARPAAEQSADVRASFTRLTEDARTMPAAAWDTRVTALAGWSHPASFTLHRCWRELETHHVDLAAGYGTADWPARYVAWALDGTLAALAVHDFPLSRVEAVDLGRAWTVSAAGPTVTGPGHVLLGWLSGRAPDGVLGADGRPVSARRLPVPPAWPLPPTPGWPGPDGTADGGRRLTA</sequence>
<dbReference type="Pfam" id="PF11716">
    <property type="entry name" value="MDMPI_N"/>
    <property type="match status" value="1"/>
</dbReference>
<dbReference type="NCBIfam" id="TIGR03083">
    <property type="entry name" value="maleylpyruvate isomerase family mycothiol-dependent enzyme"/>
    <property type="match status" value="1"/>
</dbReference>
<evidence type="ECO:0000313" key="4">
    <source>
        <dbReference type="Proteomes" id="UP000654471"/>
    </source>
</evidence>
<dbReference type="InterPro" id="IPR024344">
    <property type="entry name" value="MDMPI_metal-binding"/>
</dbReference>
<feature type="compositionally biased region" description="Pro residues" evidence="1">
    <location>
        <begin position="241"/>
        <end position="255"/>
    </location>
</feature>
<dbReference type="Gene3D" id="1.20.120.450">
    <property type="entry name" value="dinb family like domain"/>
    <property type="match status" value="1"/>
</dbReference>
<evidence type="ECO:0000313" key="3">
    <source>
        <dbReference type="EMBL" id="GGU61070.1"/>
    </source>
</evidence>